<reference evidence="1" key="1">
    <citation type="submission" date="2021-06" db="EMBL/GenBank/DDBJ databases">
        <authorList>
            <person name="Kallberg Y."/>
            <person name="Tangrot J."/>
            <person name="Rosling A."/>
        </authorList>
    </citation>
    <scope>NUCLEOTIDE SEQUENCE</scope>
    <source>
        <strain evidence="1">CL356</strain>
    </source>
</reference>
<dbReference type="EMBL" id="CAJVPT010000709">
    <property type="protein sequence ID" value="CAG8448834.1"/>
    <property type="molecule type" value="Genomic_DNA"/>
</dbReference>
<name>A0ACA9K313_9GLOM</name>
<sequence length="190" mass="22284">MFKQDTKKVVQGKQFVSFLICLKQQDSVVNSIFNHPKSMVDKEIKLFVQEFEVICNQSIVYLATFETNRNDREPENLKRCIACAQDSPDKYEGGISSLSKKLNDVSAKLKESRPVFENLLAELTELKERRKNIEDPYFEERREFLKEQDHAKSKLDEEFKTKEQELVNTYRLMMEEELRGTYDPIGGQKS</sequence>
<evidence type="ECO:0000313" key="1">
    <source>
        <dbReference type="EMBL" id="CAG8448834.1"/>
    </source>
</evidence>
<organism evidence="1 2">
    <name type="scientific">Acaulospora colombiana</name>
    <dbReference type="NCBI Taxonomy" id="27376"/>
    <lineage>
        <taxon>Eukaryota</taxon>
        <taxon>Fungi</taxon>
        <taxon>Fungi incertae sedis</taxon>
        <taxon>Mucoromycota</taxon>
        <taxon>Glomeromycotina</taxon>
        <taxon>Glomeromycetes</taxon>
        <taxon>Diversisporales</taxon>
        <taxon>Acaulosporaceae</taxon>
        <taxon>Acaulospora</taxon>
    </lineage>
</organism>
<evidence type="ECO:0000313" key="2">
    <source>
        <dbReference type="Proteomes" id="UP000789525"/>
    </source>
</evidence>
<keyword evidence="2" id="KW-1185">Reference proteome</keyword>
<comment type="caution">
    <text evidence="1">The sequence shown here is derived from an EMBL/GenBank/DDBJ whole genome shotgun (WGS) entry which is preliminary data.</text>
</comment>
<protein>
    <submittedName>
        <fullName evidence="1">12560_t:CDS:1</fullName>
    </submittedName>
</protein>
<accession>A0ACA9K313</accession>
<dbReference type="Proteomes" id="UP000789525">
    <property type="component" value="Unassembled WGS sequence"/>
</dbReference>
<gene>
    <name evidence="1" type="ORF">ACOLOM_LOCUS660</name>
</gene>
<proteinExistence type="predicted"/>